<evidence type="ECO:0000256" key="1">
    <source>
        <dbReference type="ARBA" id="ARBA00023015"/>
    </source>
</evidence>
<feature type="domain" description="HTH gntR-type" evidence="4">
    <location>
        <begin position="23"/>
        <end position="90"/>
    </location>
</feature>
<dbReference type="RefSeq" id="WP_306037567.1">
    <property type="nucleotide sequence ID" value="NZ_CP132302.1"/>
</dbReference>
<dbReference type="InterPro" id="IPR008920">
    <property type="entry name" value="TF_FadR/GntR_C"/>
</dbReference>
<dbReference type="SMART" id="SM00895">
    <property type="entry name" value="FCD"/>
    <property type="match status" value="1"/>
</dbReference>
<dbReference type="InterPro" id="IPR036390">
    <property type="entry name" value="WH_DNA-bd_sf"/>
</dbReference>
<dbReference type="InterPro" id="IPR036388">
    <property type="entry name" value="WH-like_DNA-bd_sf"/>
</dbReference>
<dbReference type="Proteomes" id="UP001234585">
    <property type="component" value="Chromosome"/>
</dbReference>
<proteinExistence type="predicted"/>
<sequence>MNDSSQGLAEAGGEGVEAALDKSPLYLRIRDVLADAISRGRLPKGALLLEGPVATLFASTRTPVRQALALLEEGGMVRRFDGRGFLVGQGRTGPKRVTLTADMLGLDEEAPALRKAPGWEAIYESLEREMVHLSVFGRYRINEVELARARGVGRQVARDALMRLEALGIVEKDERMRWTLVPLDEQRMRDLHAIRVALEPVALLQAAPFIPPADRKAMTERLEEALAVYPALSVEAMDDLETDLHITCLGYCPNRELLIALRRAHFMLNVSKHVIGVSHRMPEDEPFIAEHLAVFRALDVEDFARAAETLRHHIVVSLPKVIGRVAELRGVHRPDMPAYATPVARAGEPA</sequence>
<evidence type="ECO:0000256" key="2">
    <source>
        <dbReference type="ARBA" id="ARBA00023125"/>
    </source>
</evidence>
<dbReference type="PANTHER" id="PTHR43537:SF45">
    <property type="entry name" value="GNTR FAMILY REGULATORY PROTEIN"/>
    <property type="match status" value="1"/>
</dbReference>
<keyword evidence="2" id="KW-0238">DNA-binding</keyword>
<dbReference type="GO" id="GO:0003700">
    <property type="term" value="F:DNA-binding transcription factor activity"/>
    <property type="evidence" value="ECO:0007669"/>
    <property type="project" value="InterPro"/>
</dbReference>
<dbReference type="Pfam" id="PF07729">
    <property type="entry name" value="FCD"/>
    <property type="match status" value="1"/>
</dbReference>
<dbReference type="Gene3D" id="1.20.120.530">
    <property type="entry name" value="GntR ligand-binding domain-like"/>
    <property type="match status" value="1"/>
</dbReference>
<name>A0AA50CLU3_9HYPH</name>
<protein>
    <submittedName>
        <fullName evidence="5">GntR family transcriptional regulator</fullName>
    </submittedName>
</protein>
<keyword evidence="3" id="KW-0804">Transcription</keyword>
<keyword evidence="6" id="KW-1185">Reference proteome</keyword>
<dbReference type="PANTHER" id="PTHR43537">
    <property type="entry name" value="TRANSCRIPTIONAL REGULATOR, GNTR FAMILY"/>
    <property type="match status" value="1"/>
</dbReference>
<dbReference type="InterPro" id="IPR011711">
    <property type="entry name" value="GntR_C"/>
</dbReference>
<evidence type="ECO:0000313" key="5">
    <source>
        <dbReference type="EMBL" id="WLR97641.1"/>
    </source>
</evidence>
<evidence type="ECO:0000259" key="4">
    <source>
        <dbReference type="PROSITE" id="PS50949"/>
    </source>
</evidence>
<gene>
    <name evidence="5" type="ORF">Q9313_01000</name>
</gene>
<accession>A0AA50CLU3</accession>
<evidence type="ECO:0000313" key="6">
    <source>
        <dbReference type="Proteomes" id="UP001234585"/>
    </source>
</evidence>
<dbReference type="SUPFAM" id="SSF46785">
    <property type="entry name" value="Winged helix' DNA-binding domain"/>
    <property type="match status" value="2"/>
</dbReference>
<dbReference type="EMBL" id="CP132302">
    <property type="protein sequence ID" value="WLR97641.1"/>
    <property type="molecule type" value="Genomic_DNA"/>
</dbReference>
<keyword evidence="1" id="KW-0805">Transcription regulation</keyword>
<dbReference type="SMART" id="SM00345">
    <property type="entry name" value="HTH_GNTR"/>
    <property type="match status" value="2"/>
</dbReference>
<dbReference type="Pfam" id="PF00392">
    <property type="entry name" value="GntR"/>
    <property type="match status" value="1"/>
</dbReference>
<dbReference type="SUPFAM" id="SSF48008">
    <property type="entry name" value="GntR ligand-binding domain-like"/>
    <property type="match status" value="1"/>
</dbReference>
<dbReference type="Gene3D" id="1.10.10.10">
    <property type="entry name" value="Winged helix-like DNA-binding domain superfamily/Winged helix DNA-binding domain"/>
    <property type="match status" value="2"/>
</dbReference>
<evidence type="ECO:0000256" key="3">
    <source>
        <dbReference type="ARBA" id="ARBA00023163"/>
    </source>
</evidence>
<organism evidence="5 6">
    <name type="scientific">Shinella sumterensis</name>
    <dbReference type="NCBI Taxonomy" id="1967501"/>
    <lineage>
        <taxon>Bacteria</taxon>
        <taxon>Pseudomonadati</taxon>
        <taxon>Pseudomonadota</taxon>
        <taxon>Alphaproteobacteria</taxon>
        <taxon>Hyphomicrobiales</taxon>
        <taxon>Rhizobiaceae</taxon>
        <taxon>Shinella</taxon>
    </lineage>
</organism>
<dbReference type="GO" id="GO:0003677">
    <property type="term" value="F:DNA binding"/>
    <property type="evidence" value="ECO:0007669"/>
    <property type="project" value="UniProtKB-KW"/>
</dbReference>
<dbReference type="InterPro" id="IPR000524">
    <property type="entry name" value="Tscrpt_reg_HTH_GntR"/>
</dbReference>
<reference evidence="5 6" key="1">
    <citation type="submission" date="2023-08" db="EMBL/GenBank/DDBJ databases">
        <title>Pathogen: clinical or host-associated sample.</title>
        <authorList>
            <person name="Hergert J."/>
            <person name="Casey R."/>
            <person name="Wagner J."/>
            <person name="Young E.L."/>
            <person name="Oakeson K.F."/>
        </authorList>
    </citation>
    <scope>NUCLEOTIDE SEQUENCE [LARGE SCALE GENOMIC DNA]</scope>
    <source>
        <strain evidence="5 6">1760953</strain>
    </source>
</reference>
<dbReference type="AlphaFoldDB" id="A0AA50CLU3"/>
<dbReference type="PROSITE" id="PS50949">
    <property type="entry name" value="HTH_GNTR"/>
    <property type="match status" value="1"/>
</dbReference>